<dbReference type="Pfam" id="PF01384">
    <property type="entry name" value="PHO4"/>
    <property type="match status" value="1"/>
</dbReference>
<feature type="transmembrane region" description="Helical" evidence="6">
    <location>
        <begin position="169"/>
        <end position="187"/>
    </location>
</feature>
<feature type="transmembrane region" description="Helical" evidence="6">
    <location>
        <begin position="42"/>
        <end position="62"/>
    </location>
</feature>
<evidence type="ECO:0000256" key="6">
    <source>
        <dbReference type="RuleBase" id="RU363058"/>
    </source>
</evidence>
<feature type="transmembrane region" description="Helical" evidence="6">
    <location>
        <begin position="129"/>
        <end position="149"/>
    </location>
</feature>
<feature type="transmembrane region" description="Helical" evidence="6">
    <location>
        <begin position="322"/>
        <end position="341"/>
    </location>
</feature>
<protein>
    <recommendedName>
        <fullName evidence="6">Phosphate transporter</fullName>
    </recommendedName>
</protein>
<sequence length="360" mass="38040">MTLIILCLVAAHFFAFNVGASGSAATMGIVYGARVIKKKRIALLLSGVGGLLGALWGGEVVDTIGKGLISSDKLTIQAAAIILFVSAITLCFTNIIGIPLSTSEVTIGAIVGVGISLQQLYLRNLLEIIAFWVIIPVAAFFITFISGMLLKRLKDKFPAFLPSNKLTKLLSILLIITGLLEAFAAGMNNVANAIGPLVGADVLNKNIGLLTGGIFIALGSLLLGGKVLETNGKKISYLSLSDGIVISGTSGLLVLGASIFGIPLPMTQVTTSAIVGVGATKDWKGIWKNKVIHQIAKVWISSPMISLVIAFCLTEIFLQSNFYTVVIITSGILATLILTNFGKGTFEKRQKTQRSLEEEF</sequence>
<keyword evidence="6" id="KW-0592">Phosphate transport</keyword>
<keyword evidence="3 6" id="KW-0812">Transmembrane</keyword>
<feature type="transmembrane region" description="Helical" evidence="6">
    <location>
        <begin position="207"/>
        <end position="225"/>
    </location>
</feature>
<evidence type="ECO:0000256" key="1">
    <source>
        <dbReference type="ARBA" id="ARBA00004141"/>
    </source>
</evidence>
<organism evidence="8 9">
    <name type="scientific">Halobacillus seohaensis</name>
    <dbReference type="NCBI Taxonomy" id="447421"/>
    <lineage>
        <taxon>Bacteria</taxon>
        <taxon>Bacillati</taxon>
        <taxon>Bacillota</taxon>
        <taxon>Bacilli</taxon>
        <taxon>Bacillales</taxon>
        <taxon>Bacillaceae</taxon>
        <taxon>Halobacillus</taxon>
    </lineage>
</organism>
<reference evidence="9" key="1">
    <citation type="journal article" date="2019" name="Int. J. Syst. Evol. Microbiol.">
        <title>The Global Catalogue of Microorganisms (GCM) 10K type strain sequencing project: providing services to taxonomists for standard genome sequencing and annotation.</title>
        <authorList>
            <consortium name="The Broad Institute Genomics Platform"/>
            <consortium name="The Broad Institute Genome Sequencing Center for Infectious Disease"/>
            <person name="Wu L."/>
            <person name="Ma J."/>
        </authorList>
    </citation>
    <scope>NUCLEOTIDE SEQUENCE [LARGE SCALE GENOMIC DNA]</scope>
    <source>
        <strain evidence="9">CGMCC 4.1621</strain>
    </source>
</reference>
<gene>
    <name evidence="8" type="ORF">ACFQIC_11895</name>
</gene>
<keyword evidence="5 6" id="KW-0472">Membrane</keyword>
<comment type="caution">
    <text evidence="8">The sequence shown here is derived from an EMBL/GenBank/DDBJ whole genome shotgun (WGS) entry which is preliminary data.</text>
</comment>
<dbReference type="RefSeq" id="WP_204712094.1">
    <property type="nucleotide sequence ID" value="NZ_JBHSZV010000029.1"/>
</dbReference>
<evidence type="ECO:0000256" key="2">
    <source>
        <dbReference type="ARBA" id="ARBA00022448"/>
    </source>
</evidence>
<name>A0ABW2EN73_9BACI</name>
<keyword evidence="7" id="KW-0732">Signal</keyword>
<keyword evidence="9" id="KW-1185">Reference proteome</keyword>
<dbReference type="PANTHER" id="PTHR11101">
    <property type="entry name" value="PHOSPHATE TRANSPORTER"/>
    <property type="match status" value="1"/>
</dbReference>
<evidence type="ECO:0000256" key="5">
    <source>
        <dbReference type="ARBA" id="ARBA00023136"/>
    </source>
</evidence>
<feature type="transmembrane region" description="Helical" evidence="6">
    <location>
        <begin position="74"/>
        <end position="96"/>
    </location>
</feature>
<evidence type="ECO:0000256" key="3">
    <source>
        <dbReference type="ARBA" id="ARBA00022692"/>
    </source>
</evidence>
<dbReference type="EMBL" id="JBHSZV010000029">
    <property type="protein sequence ID" value="MFC7062559.1"/>
    <property type="molecule type" value="Genomic_DNA"/>
</dbReference>
<comment type="similarity">
    <text evidence="6">Belongs to the inorganic phosphate transporter (PiT) (TC 2.A.20) family.</text>
</comment>
<feature type="signal peptide" evidence="7">
    <location>
        <begin position="1"/>
        <end position="20"/>
    </location>
</feature>
<comment type="subcellular location">
    <subcellularLocation>
        <location evidence="1 6">Membrane</location>
        <topology evidence="1 6">Multi-pass membrane protein</topology>
    </subcellularLocation>
</comment>
<dbReference type="InterPro" id="IPR001204">
    <property type="entry name" value="Phos_transporter"/>
</dbReference>
<evidence type="ECO:0000313" key="8">
    <source>
        <dbReference type="EMBL" id="MFC7062559.1"/>
    </source>
</evidence>
<proteinExistence type="inferred from homology"/>
<keyword evidence="2 6" id="KW-0813">Transport</keyword>
<evidence type="ECO:0000256" key="7">
    <source>
        <dbReference type="SAM" id="SignalP"/>
    </source>
</evidence>
<dbReference type="PANTHER" id="PTHR11101:SF80">
    <property type="entry name" value="PHOSPHATE TRANSPORTER"/>
    <property type="match status" value="1"/>
</dbReference>
<feature type="transmembrane region" description="Helical" evidence="6">
    <location>
        <begin position="295"/>
        <end position="316"/>
    </location>
</feature>
<evidence type="ECO:0000256" key="4">
    <source>
        <dbReference type="ARBA" id="ARBA00022989"/>
    </source>
</evidence>
<dbReference type="Proteomes" id="UP001596410">
    <property type="component" value="Unassembled WGS sequence"/>
</dbReference>
<evidence type="ECO:0000313" key="9">
    <source>
        <dbReference type="Proteomes" id="UP001596410"/>
    </source>
</evidence>
<keyword evidence="4 6" id="KW-1133">Transmembrane helix</keyword>
<accession>A0ABW2EN73</accession>
<feature type="chain" id="PRO_5046125284" description="Phosphate transporter" evidence="7">
    <location>
        <begin position="21"/>
        <end position="360"/>
    </location>
</feature>